<accession>A0A1G4IXZ3</accession>
<feature type="compositionally biased region" description="Acidic residues" evidence="1">
    <location>
        <begin position="377"/>
        <end position="397"/>
    </location>
</feature>
<dbReference type="EMBL" id="LT598459">
    <property type="protein sequence ID" value="SCU81792.1"/>
    <property type="molecule type" value="Genomic_DNA"/>
</dbReference>
<proteinExistence type="predicted"/>
<protein>
    <submittedName>
        <fullName evidence="2">LADA_0C01090g1_1</fullName>
    </submittedName>
</protein>
<keyword evidence="3" id="KW-1185">Reference proteome</keyword>
<feature type="region of interest" description="Disordered" evidence="1">
    <location>
        <begin position="491"/>
        <end position="513"/>
    </location>
</feature>
<feature type="region of interest" description="Disordered" evidence="1">
    <location>
        <begin position="633"/>
        <end position="664"/>
    </location>
</feature>
<dbReference type="AlphaFoldDB" id="A0A1G4IXZ3"/>
<sequence length="730" mass="81035">MKEPSGGKSLASKVLTAKALDQAPQGWKKEPKVRVKRVDSLFLISYSDAASSKLPLSLPSLKEFNISLYIDIPTIDYYNDQLTHFRLTKFNKKFKIHKLKEQILASFTNFDDSAWDLIMQRASPDSPIKFKFSVASSGALRYVETIKFLVESCWHRIQEIPQSSISINTIFKLQVSPTSLIWFKTFLDKDLLAHAVVDFEVIGNYNMITSSTTPFKEYYSKLNNKFTSSSYLQDGTPSYTSLETSDSIVVVTNNTGVKALLTILSDKPLTSYLSKDSLEALHSNALQKKPSKQPEVDPTDSDEDDTPLNRDSSSLLSFQDSLITSNKDKSVKVRSTPYARSGARSRRLRTANTFQLGQDNHSTDEAASYSDLQQFEHDEDSDEEEPDEDEDENDDDGLSFSVPSRLSRCGSETDFSRMKSPESETTRRFRSLSLMDPALRSPFAQDAIQVQQPDARRPPTMEIIEDEMCSPTTNGLSQGCTNIYVHDGHFGQPAASTTPRKPRRLQRTGSANNVSVGLIPPEFFSRISSPSSSNSSSNTSLTNLSILPGTFSKLLHTSSGDSREDEDPFLSKRRTADISGRGLNTDASFRLASNQLSPHDMNQFALNFRSSKRIPATEKALDDEDRMMFGSAKVNESKASDEESKSNAESVSTLVGNGNDPSKSVSPVLKSLNIQFYGDDKTSNVASSSIKTPNSTTAKSSTYKKPKFTLDLYNDEEMHSTGGWLLGGNR</sequence>
<evidence type="ECO:0000313" key="3">
    <source>
        <dbReference type="Proteomes" id="UP000190274"/>
    </source>
</evidence>
<organism evidence="2 3">
    <name type="scientific">Lachancea dasiensis</name>
    <dbReference type="NCBI Taxonomy" id="1072105"/>
    <lineage>
        <taxon>Eukaryota</taxon>
        <taxon>Fungi</taxon>
        <taxon>Dikarya</taxon>
        <taxon>Ascomycota</taxon>
        <taxon>Saccharomycotina</taxon>
        <taxon>Saccharomycetes</taxon>
        <taxon>Saccharomycetales</taxon>
        <taxon>Saccharomycetaceae</taxon>
        <taxon>Lachancea</taxon>
    </lineage>
</organism>
<feature type="compositionally biased region" description="Acidic residues" evidence="1">
    <location>
        <begin position="297"/>
        <end position="306"/>
    </location>
</feature>
<feature type="compositionally biased region" description="Polar residues" evidence="1">
    <location>
        <begin position="647"/>
        <end position="664"/>
    </location>
</feature>
<dbReference type="OrthoDB" id="4070605at2759"/>
<evidence type="ECO:0000256" key="1">
    <source>
        <dbReference type="SAM" id="MobiDB-lite"/>
    </source>
</evidence>
<gene>
    <name evidence="2" type="ORF">LADA_0C01090G</name>
</gene>
<feature type="compositionally biased region" description="Low complexity" evidence="1">
    <location>
        <begin position="311"/>
        <end position="322"/>
    </location>
</feature>
<feature type="region of interest" description="Disordered" evidence="1">
    <location>
        <begin position="284"/>
        <end position="428"/>
    </location>
</feature>
<reference evidence="3" key="1">
    <citation type="submission" date="2016-03" db="EMBL/GenBank/DDBJ databases">
        <authorList>
            <person name="Devillers H."/>
        </authorList>
    </citation>
    <scope>NUCLEOTIDE SEQUENCE [LARGE SCALE GENOMIC DNA]</scope>
</reference>
<evidence type="ECO:0000313" key="2">
    <source>
        <dbReference type="EMBL" id="SCU81792.1"/>
    </source>
</evidence>
<feature type="compositionally biased region" description="Basic and acidic residues" evidence="1">
    <location>
        <begin position="414"/>
        <end position="427"/>
    </location>
</feature>
<feature type="compositionally biased region" description="Polar residues" evidence="1">
    <location>
        <begin position="350"/>
        <end position="360"/>
    </location>
</feature>
<dbReference type="Proteomes" id="UP000190274">
    <property type="component" value="Chromosome C"/>
</dbReference>
<name>A0A1G4IXZ3_9SACH</name>
<feature type="compositionally biased region" description="Basic and acidic residues" evidence="1">
    <location>
        <begin position="635"/>
        <end position="646"/>
    </location>
</feature>